<evidence type="ECO:0000313" key="4">
    <source>
        <dbReference type="EMBL" id="WIH95490.1"/>
    </source>
</evidence>
<dbReference type="EMBL" id="CP098754">
    <property type="protein sequence ID" value="WIH95490.1"/>
    <property type="molecule type" value="Genomic_DNA"/>
</dbReference>
<dbReference type="AlphaFoldDB" id="A0AAJ6GI46"/>
<protein>
    <submittedName>
        <fullName evidence="4">GerMN domain-containing protein</fullName>
    </submittedName>
</protein>
<accession>A0AAJ6GI46</accession>
<evidence type="ECO:0000256" key="2">
    <source>
        <dbReference type="SAM" id="Phobius"/>
    </source>
</evidence>
<gene>
    <name evidence="4" type="ORF">NEH99_02850</name>
</gene>
<sequence length="638" mass="73803">MPRYEQLKAKSKGISYTRRIRSEDKEFNFKKPIIISVSFILLVSILFTVIKKYSPMVDIAVKDFFSINHREALTLETTGSEEENKISFLDNVPLFNFFIKSNTNETLSIMAYETNSMLETSVNTQNTNSMQNNSTITRESLSVFFNNNQNNQLNNTKDIEEQKDNNIENTEEQNINNIVNDSYNYIQEMIQQNRGVNNNNNNNNNNTINENNNLENNNLNNLTEEKNNYLEKVTNSINNKTSDEKIAANNSNISSSIFYDILKPKENTTRDIKTMRPATTTYSSTPPSYMRNNNEPKEKYNTNNYNYYFREDKKEENNYNSRERIITTSNDGKENTTQKPPVKNNTQKDYERLADSLVNNNNNNNNITKTRNDTIEETTSKRDLIINSQTSVMPNNNSIIKNNNDYNRVINDLVNPNNTERVINNNERIINNTEKQINNNNNNNNNNNIVREENKIISTKENIKKKEIIQKAQKDIAKYKTSKANNSVKRDYSNERNLKNTNNEGVYLVEYDENTGSITLIFRKRNIENNNSIEETIKTLLNGATDEENRDNIISCIPKDTELLDIFVAGDTVYLNFNESFEFNPLGNEGTMLQIYQLVYTATQFEGIDNVIFLINGNLNETIGAEGAIENMPFTRFE</sequence>
<evidence type="ECO:0000313" key="5">
    <source>
        <dbReference type="Proteomes" id="UP001242021"/>
    </source>
</evidence>
<dbReference type="Proteomes" id="UP001242021">
    <property type="component" value="Chromosome"/>
</dbReference>
<keyword evidence="2" id="KW-1133">Transmembrane helix</keyword>
<dbReference type="Pfam" id="PF10646">
    <property type="entry name" value="Germane"/>
    <property type="match status" value="1"/>
</dbReference>
<feature type="compositionally biased region" description="Low complexity" evidence="1">
    <location>
        <begin position="197"/>
        <end position="219"/>
    </location>
</feature>
<feature type="transmembrane region" description="Helical" evidence="2">
    <location>
        <begin position="33"/>
        <end position="50"/>
    </location>
</feature>
<dbReference type="InterPro" id="IPR019606">
    <property type="entry name" value="GerMN"/>
</dbReference>
<name>A0AAJ6GI46_BRAPL</name>
<proteinExistence type="predicted"/>
<evidence type="ECO:0000259" key="3">
    <source>
        <dbReference type="SMART" id="SM00909"/>
    </source>
</evidence>
<keyword evidence="2" id="KW-0812">Transmembrane</keyword>
<feature type="region of interest" description="Disordered" evidence="1">
    <location>
        <begin position="278"/>
        <end position="301"/>
    </location>
</feature>
<dbReference type="RefSeq" id="WP_284603087.1">
    <property type="nucleotide sequence ID" value="NZ_CP098752.1"/>
</dbReference>
<organism evidence="4 5">
    <name type="scientific">Brachyspira pilosicoli</name>
    <name type="common">Serpulina pilosicoli</name>
    <dbReference type="NCBI Taxonomy" id="52584"/>
    <lineage>
        <taxon>Bacteria</taxon>
        <taxon>Pseudomonadati</taxon>
        <taxon>Spirochaetota</taxon>
        <taxon>Spirochaetia</taxon>
        <taxon>Brachyspirales</taxon>
        <taxon>Brachyspiraceae</taxon>
        <taxon>Brachyspira</taxon>
    </lineage>
</organism>
<reference evidence="4" key="1">
    <citation type="submission" date="2022-06" db="EMBL/GenBank/DDBJ databases">
        <title>Brachyspira pilosicoli from pigs in Switzerland.</title>
        <authorList>
            <person name="Schmitt S."/>
            <person name="Arnold M."/>
            <person name="Rossano A."/>
            <person name="Perreten V."/>
        </authorList>
    </citation>
    <scope>NUCLEOTIDE SEQUENCE</scope>
    <source>
        <strain evidence="4">MEI4028</strain>
    </source>
</reference>
<evidence type="ECO:0000256" key="1">
    <source>
        <dbReference type="SAM" id="MobiDB-lite"/>
    </source>
</evidence>
<feature type="region of interest" description="Disordered" evidence="1">
    <location>
        <begin position="195"/>
        <end position="219"/>
    </location>
</feature>
<feature type="domain" description="GerMN" evidence="3">
    <location>
        <begin position="533"/>
        <end position="624"/>
    </location>
</feature>
<keyword evidence="2" id="KW-0472">Membrane</keyword>
<dbReference type="SMART" id="SM00909">
    <property type="entry name" value="Germane"/>
    <property type="match status" value="1"/>
</dbReference>
<feature type="compositionally biased region" description="Low complexity" evidence="1">
    <location>
        <begin position="279"/>
        <end position="293"/>
    </location>
</feature>